<dbReference type="EC" id="3.1.3.48" evidence="2"/>
<dbReference type="PANTHER" id="PTHR11717:SF31">
    <property type="entry name" value="LOW MOLECULAR WEIGHT PROTEIN-TYROSINE-PHOSPHATASE ETP-RELATED"/>
    <property type="match status" value="1"/>
</dbReference>
<evidence type="ECO:0000256" key="2">
    <source>
        <dbReference type="ARBA" id="ARBA00013064"/>
    </source>
</evidence>
<evidence type="ECO:0000259" key="7">
    <source>
        <dbReference type="SMART" id="SM00226"/>
    </source>
</evidence>
<feature type="active site" description="Nucleophile" evidence="6">
    <location>
        <position position="10"/>
    </location>
</feature>
<dbReference type="AlphaFoldDB" id="A0A829HD08"/>
<keyword evidence="9" id="KW-1185">Reference proteome</keyword>
<comment type="caution">
    <text evidence="8">The sequence shown here is derived from an EMBL/GenBank/DDBJ whole genome shotgun (WGS) entry which is preliminary data.</text>
</comment>
<feature type="active site" description="Proton donor" evidence="6">
    <location>
        <position position="115"/>
    </location>
</feature>
<evidence type="ECO:0000256" key="1">
    <source>
        <dbReference type="ARBA" id="ARBA00011063"/>
    </source>
</evidence>
<dbReference type="CDD" id="cd16343">
    <property type="entry name" value="LMWPTP"/>
    <property type="match status" value="1"/>
</dbReference>
<dbReference type="EMBL" id="ATGG01000028">
    <property type="protein sequence ID" value="EPF74835.1"/>
    <property type="molecule type" value="Genomic_DNA"/>
</dbReference>
<sequence length="142" mass="16370">MDIKTILVVCVGNICRSPMAEYLLKRQYPEMQIESAGISGLIGHAADDKAQLCMQRLNIDMSPHIAKKLNAELLKQADLILVMSNNQQKHIEQTWPFAKGKVFRLGHWQNKNVPDPYQHDQVFFDNTCQLIQQCVTDWKNYI</sequence>
<dbReference type="Proteomes" id="UP000014523">
    <property type="component" value="Unassembled WGS sequence"/>
</dbReference>
<evidence type="ECO:0000256" key="5">
    <source>
        <dbReference type="ARBA" id="ARBA00051722"/>
    </source>
</evidence>
<dbReference type="PRINTS" id="PR00719">
    <property type="entry name" value="LMWPTPASE"/>
</dbReference>
<comment type="catalytic activity">
    <reaction evidence="5">
        <text>O-phospho-L-tyrosyl-[protein] + H2O = L-tyrosyl-[protein] + phosphate</text>
        <dbReference type="Rhea" id="RHEA:10684"/>
        <dbReference type="Rhea" id="RHEA-COMP:10136"/>
        <dbReference type="Rhea" id="RHEA-COMP:20101"/>
        <dbReference type="ChEBI" id="CHEBI:15377"/>
        <dbReference type="ChEBI" id="CHEBI:43474"/>
        <dbReference type="ChEBI" id="CHEBI:46858"/>
        <dbReference type="ChEBI" id="CHEBI:61978"/>
        <dbReference type="EC" id="3.1.3.48"/>
    </reaction>
</comment>
<dbReference type="InterPro" id="IPR017867">
    <property type="entry name" value="Tyr_phospatase_low_mol_wt"/>
</dbReference>
<keyword evidence="4" id="KW-0904">Protein phosphatase</keyword>
<dbReference type="Gene3D" id="3.40.50.2300">
    <property type="match status" value="1"/>
</dbReference>
<dbReference type="Pfam" id="PF01451">
    <property type="entry name" value="LMWPc"/>
    <property type="match status" value="1"/>
</dbReference>
<dbReference type="SUPFAM" id="SSF52788">
    <property type="entry name" value="Phosphotyrosine protein phosphatases I"/>
    <property type="match status" value="1"/>
</dbReference>
<proteinExistence type="inferred from homology"/>
<dbReference type="GO" id="GO:0004725">
    <property type="term" value="F:protein tyrosine phosphatase activity"/>
    <property type="evidence" value="ECO:0007669"/>
    <property type="project" value="UniProtKB-EC"/>
</dbReference>
<accession>A0A829HD08</accession>
<feature type="domain" description="Phosphotyrosine protein phosphatase I" evidence="7">
    <location>
        <begin position="4"/>
        <end position="141"/>
    </location>
</feature>
<evidence type="ECO:0000313" key="9">
    <source>
        <dbReference type="Proteomes" id="UP000014523"/>
    </source>
</evidence>
<dbReference type="SMART" id="SM00226">
    <property type="entry name" value="LMWPc"/>
    <property type="match status" value="1"/>
</dbReference>
<evidence type="ECO:0000256" key="4">
    <source>
        <dbReference type="ARBA" id="ARBA00022912"/>
    </source>
</evidence>
<gene>
    <name evidence="8" type="ORF">F957_03441</name>
</gene>
<evidence type="ECO:0000256" key="6">
    <source>
        <dbReference type="PIRSR" id="PIRSR617867-1"/>
    </source>
</evidence>
<organism evidence="8 9">
    <name type="scientific">Acinetobacter gyllenbergii CIP 110306 = MTCC 11365</name>
    <dbReference type="NCBI Taxonomy" id="1217657"/>
    <lineage>
        <taxon>Bacteria</taxon>
        <taxon>Pseudomonadati</taxon>
        <taxon>Pseudomonadota</taxon>
        <taxon>Gammaproteobacteria</taxon>
        <taxon>Moraxellales</taxon>
        <taxon>Moraxellaceae</taxon>
        <taxon>Acinetobacter</taxon>
    </lineage>
</organism>
<protein>
    <recommendedName>
        <fullName evidence="2">protein-tyrosine-phosphatase</fullName>
        <ecNumber evidence="2">3.1.3.48</ecNumber>
    </recommendedName>
</protein>
<dbReference type="RefSeq" id="WP_016542501.1">
    <property type="nucleotide sequence ID" value="NZ_ASQH01000018.1"/>
</dbReference>
<evidence type="ECO:0000313" key="8">
    <source>
        <dbReference type="EMBL" id="EPF74835.1"/>
    </source>
</evidence>
<feature type="active site" evidence="6">
    <location>
        <position position="16"/>
    </location>
</feature>
<name>A0A829HD08_9GAMM</name>
<dbReference type="InterPro" id="IPR023485">
    <property type="entry name" value="Ptyr_pPase"/>
</dbReference>
<comment type="similarity">
    <text evidence="1">Belongs to the low molecular weight phosphotyrosine protein phosphatase family.</text>
</comment>
<dbReference type="InterPro" id="IPR036196">
    <property type="entry name" value="Ptyr_pPase_sf"/>
</dbReference>
<evidence type="ECO:0000256" key="3">
    <source>
        <dbReference type="ARBA" id="ARBA00022801"/>
    </source>
</evidence>
<reference evidence="8 9" key="1">
    <citation type="submission" date="2013-06" db="EMBL/GenBank/DDBJ databases">
        <title>The Genome Sequence of Acinetobacter gyllenbergii CIP 110306.</title>
        <authorList>
            <consortium name="The Broad Institute Genome Sequencing Platform"/>
            <consortium name="The Broad Institute Genome Sequencing Center for Infectious Disease"/>
            <person name="Cerqueira G."/>
            <person name="Feldgarden M."/>
            <person name="Courvalin P."/>
            <person name="Perichon B."/>
            <person name="Grillot-Courvalin C."/>
            <person name="Clermont D."/>
            <person name="Rocha E."/>
            <person name="Yoon E.-J."/>
            <person name="Nemec A."/>
            <person name="Young S.K."/>
            <person name="Zeng Q."/>
            <person name="Gargeya S."/>
            <person name="Fitzgerald M."/>
            <person name="Abouelleil A."/>
            <person name="Alvarado L."/>
            <person name="Berlin A.M."/>
            <person name="Chapman S.B."/>
            <person name="Dewar J."/>
            <person name="Goldberg J."/>
            <person name="Griggs A."/>
            <person name="Gujja S."/>
            <person name="Hansen M."/>
            <person name="Howarth C."/>
            <person name="Imamovic A."/>
            <person name="Larimer J."/>
            <person name="McCowan C."/>
            <person name="Murphy C."/>
            <person name="Pearson M."/>
            <person name="Priest M."/>
            <person name="Roberts A."/>
            <person name="Saif S."/>
            <person name="Shea T."/>
            <person name="Sykes S."/>
            <person name="Wortman J."/>
            <person name="Nusbaum C."/>
            <person name="Birren B."/>
        </authorList>
    </citation>
    <scope>NUCLEOTIDE SEQUENCE [LARGE SCALE GENOMIC DNA]</scope>
    <source>
        <strain evidence="8 9">CIP 110306</strain>
    </source>
</reference>
<dbReference type="InterPro" id="IPR050438">
    <property type="entry name" value="LMW_PTPase"/>
</dbReference>
<dbReference type="PANTHER" id="PTHR11717">
    <property type="entry name" value="LOW MOLECULAR WEIGHT PROTEIN TYROSINE PHOSPHATASE"/>
    <property type="match status" value="1"/>
</dbReference>
<keyword evidence="3" id="KW-0378">Hydrolase</keyword>